<dbReference type="EC" id="3.1.11.6" evidence="5"/>
<dbReference type="RefSeq" id="WP_274455772.1">
    <property type="nucleotide sequence ID" value="NZ_CP067097.1"/>
</dbReference>
<evidence type="ECO:0000256" key="2">
    <source>
        <dbReference type="ARBA" id="ARBA00022722"/>
    </source>
</evidence>
<organism evidence="10 11">
    <name type="scientific">Alicyclobacillus cycloheptanicus</name>
    <dbReference type="NCBI Taxonomy" id="1457"/>
    <lineage>
        <taxon>Bacteria</taxon>
        <taxon>Bacillati</taxon>
        <taxon>Bacillota</taxon>
        <taxon>Bacilli</taxon>
        <taxon>Bacillales</taxon>
        <taxon>Alicyclobacillaceae</taxon>
        <taxon>Alicyclobacillus</taxon>
    </lineage>
</organism>
<comment type="caution">
    <text evidence="10">The sequence shown here is derived from an EMBL/GenBank/DDBJ whole genome shotgun (WGS) entry which is preliminary data.</text>
</comment>
<evidence type="ECO:0000259" key="9">
    <source>
        <dbReference type="Pfam" id="PF13742"/>
    </source>
</evidence>
<dbReference type="Pfam" id="PF13742">
    <property type="entry name" value="tRNA_anti_2"/>
    <property type="match status" value="1"/>
</dbReference>
<dbReference type="NCBIfam" id="TIGR00237">
    <property type="entry name" value="xseA"/>
    <property type="match status" value="1"/>
</dbReference>
<reference evidence="10 11" key="1">
    <citation type="submission" date="2023-07" db="EMBL/GenBank/DDBJ databases">
        <title>Genomic Encyclopedia of Type Strains, Phase IV (KMG-IV): sequencing the most valuable type-strain genomes for metagenomic binning, comparative biology and taxonomic classification.</title>
        <authorList>
            <person name="Goeker M."/>
        </authorList>
    </citation>
    <scope>NUCLEOTIDE SEQUENCE [LARGE SCALE GENOMIC DNA]</scope>
    <source>
        <strain evidence="10 11">DSM 4006</strain>
    </source>
</reference>
<dbReference type="PANTHER" id="PTHR30008">
    <property type="entry name" value="EXODEOXYRIBONUCLEASE 7 LARGE SUBUNIT"/>
    <property type="match status" value="1"/>
</dbReference>
<keyword evidence="4 5" id="KW-0269">Exonuclease</keyword>
<dbReference type="Pfam" id="PF02601">
    <property type="entry name" value="Exonuc_VII_L"/>
    <property type="match status" value="1"/>
</dbReference>
<comment type="subunit">
    <text evidence="5">Heterooligomer composed of large and small subunits.</text>
</comment>
<dbReference type="GO" id="GO:0008855">
    <property type="term" value="F:exodeoxyribonuclease VII activity"/>
    <property type="evidence" value="ECO:0007669"/>
    <property type="project" value="UniProtKB-EC"/>
</dbReference>
<proteinExistence type="inferred from homology"/>
<keyword evidence="11" id="KW-1185">Reference proteome</keyword>
<sequence>MSNMLAVDRSPDVLTVAALNAWIKQRVESDPRLRRVSVVGELSNFKKHTSGHMYFTLKDEQSRIRGIMFAGRNRFLKFMPKDGMRVICTGSIGVFERDGQYQLYVDDMQPDGVGALYIAYTQLRQKLEAEGLFASERKRPLPAFPRRIGVVTSPTGAVIRDICTTLARRFPMTQVILAPALVQGPEAAETIVASLTRLAQLRASGVPIDVVIVGRGGGSLEELWPFNDERVARTIAAYPVPVISAVGHETDFTICDFVADVRAATPTAAAELAAPKASDLRQQLAEWAERSKTALGWSLQQQRTRLVTLQSSQALRDPLKPLEYRKQSVDYLETQVQRLIHVPLRQAQARVSKAVERLYRIDLAARIEQARSKISAFEQSASTQMHRRVDRLNHALERTIAQLDALSPLRVLSRGYSVVFEADSERVVGSVKAVRPGQRVQIQFADGRAKARIESGEEPEDDGEQLRLDL</sequence>
<evidence type="ECO:0000256" key="5">
    <source>
        <dbReference type="HAMAP-Rule" id="MF_00378"/>
    </source>
</evidence>
<evidence type="ECO:0000259" key="8">
    <source>
        <dbReference type="Pfam" id="PF02601"/>
    </source>
</evidence>
<dbReference type="InterPro" id="IPR003753">
    <property type="entry name" value="Exonuc_VII_L"/>
</dbReference>
<dbReference type="InterPro" id="IPR025824">
    <property type="entry name" value="OB-fold_nuc-bd_dom"/>
</dbReference>
<feature type="region of interest" description="Disordered" evidence="7">
    <location>
        <begin position="448"/>
        <end position="470"/>
    </location>
</feature>
<evidence type="ECO:0000256" key="7">
    <source>
        <dbReference type="SAM" id="MobiDB-lite"/>
    </source>
</evidence>
<feature type="domain" description="OB-fold nucleic acid binding" evidence="9">
    <location>
        <begin position="14"/>
        <end position="109"/>
    </location>
</feature>
<evidence type="ECO:0000256" key="1">
    <source>
        <dbReference type="ARBA" id="ARBA00022490"/>
    </source>
</evidence>
<dbReference type="Proteomes" id="UP001232973">
    <property type="component" value="Unassembled WGS sequence"/>
</dbReference>
<dbReference type="PANTHER" id="PTHR30008:SF0">
    <property type="entry name" value="EXODEOXYRIBONUCLEASE 7 LARGE SUBUNIT"/>
    <property type="match status" value="1"/>
</dbReference>
<keyword evidence="1 5" id="KW-0963">Cytoplasm</keyword>
<comment type="catalytic activity">
    <reaction evidence="5 6">
        <text>Exonucleolytic cleavage in either 5'- to 3'- or 3'- to 5'-direction to yield nucleoside 5'-phosphates.</text>
        <dbReference type="EC" id="3.1.11.6"/>
    </reaction>
</comment>
<dbReference type="HAMAP" id="MF_00378">
    <property type="entry name" value="Exonuc_7_L"/>
    <property type="match status" value="1"/>
</dbReference>
<evidence type="ECO:0000256" key="6">
    <source>
        <dbReference type="RuleBase" id="RU004355"/>
    </source>
</evidence>
<dbReference type="CDD" id="cd04489">
    <property type="entry name" value="ExoVII_LU_OBF"/>
    <property type="match status" value="1"/>
</dbReference>
<dbReference type="EMBL" id="JAUSTP010000001">
    <property type="protein sequence ID" value="MDQ0188366.1"/>
    <property type="molecule type" value="Genomic_DNA"/>
</dbReference>
<comment type="similarity">
    <text evidence="5 6">Belongs to the XseA family.</text>
</comment>
<dbReference type="InterPro" id="IPR020579">
    <property type="entry name" value="Exonuc_VII_lsu_C"/>
</dbReference>
<protein>
    <recommendedName>
        <fullName evidence="5">Exodeoxyribonuclease 7 large subunit</fullName>
        <ecNumber evidence="5">3.1.11.6</ecNumber>
    </recommendedName>
    <alternativeName>
        <fullName evidence="5">Exodeoxyribonuclease VII large subunit</fullName>
        <shortName evidence="5">Exonuclease VII large subunit</shortName>
    </alternativeName>
</protein>
<keyword evidence="2 5" id="KW-0540">Nuclease</keyword>
<evidence type="ECO:0000313" key="11">
    <source>
        <dbReference type="Proteomes" id="UP001232973"/>
    </source>
</evidence>
<accession>A0ABT9XDJ4</accession>
<evidence type="ECO:0000313" key="10">
    <source>
        <dbReference type="EMBL" id="MDQ0188366.1"/>
    </source>
</evidence>
<keyword evidence="3 5" id="KW-0378">Hydrolase</keyword>
<comment type="function">
    <text evidence="5">Bidirectionally degrades single-stranded DNA into large acid-insoluble oligonucleotides, which are then degraded further into small acid-soluble oligonucleotides.</text>
</comment>
<comment type="subcellular location">
    <subcellularLocation>
        <location evidence="5 6">Cytoplasm</location>
    </subcellularLocation>
</comment>
<name>A0ABT9XDJ4_9BACL</name>
<evidence type="ECO:0000256" key="3">
    <source>
        <dbReference type="ARBA" id="ARBA00022801"/>
    </source>
</evidence>
<evidence type="ECO:0000256" key="4">
    <source>
        <dbReference type="ARBA" id="ARBA00022839"/>
    </source>
</evidence>
<feature type="domain" description="Exonuclease VII large subunit C-terminal" evidence="8">
    <location>
        <begin position="132"/>
        <end position="451"/>
    </location>
</feature>
<gene>
    <name evidence="5" type="primary">xseA</name>
    <name evidence="10" type="ORF">J2S03_000170</name>
</gene>